<keyword evidence="1" id="KW-0472">Membrane</keyword>
<organism evidence="2 3">
    <name type="scientific">Phocaeicola massiliensis B84634 = Timone 84634 = DSM 17679 = JCM 13223</name>
    <dbReference type="NCBI Taxonomy" id="1121098"/>
    <lineage>
        <taxon>Bacteria</taxon>
        <taxon>Pseudomonadati</taxon>
        <taxon>Bacteroidota</taxon>
        <taxon>Bacteroidia</taxon>
        <taxon>Bacteroidales</taxon>
        <taxon>Bacteroidaceae</taxon>
        <taxon>Phocaeicola</taxon>
    </lineage>
</organism>
<dbReference type="EMBL" id="AQHY01000010">
    <property type="protein sequence ID" value="EOA56818.1"/>
    <property type="molecule type" value="Genomic_DNA"/>
</dbReference>
<keyword evidence="1" id="KW-1133">Transmembrane helix</keyword>
<evidence type="ECO:0000313" key="3">
    <source>
        <dbReference type="Proteomes" id="UP000017831"/>
    </source>
</evidence>
<name>U6RNL6_9BACT</name>
<keyword evidence="1" id="KW-0812">Transmembrane</keyword>
<keyword evidence="3" id="KW-1185">Reference proteome</keyword>
<feature type="transmembrane region" description="Helical" evidence="1">
    <location>
        <begin position="38"/>
        <end position="65"/>
    </location>
</feature>
<comment type="caution">
    <text evidence="2">The sequence shown here is derived from an EMBL/GenBank/DDBJ whole genome shotgun (WGS) entry which is preliminary data.</text>
</comment>
<proteinExistence type="predicted"/>
<dbReference type="PATRIC" id="fig|1121098.3.peg.1024"/>
<dbReference type="STRING" id="1121098.HMPREF1534_01009"/>
<evidence type="ECO:0000256" key="1">
    <source>
        <dbReference type="SAM" id="Phobius"/>
    </source>
</evidence>
<accession>U6RNL6</accession>
<dbReference type="Proteomes" id="UP000017831">
    <property type="component" value="Unassembled WGS sequence"/>
</dbReference>
<dbReference type="HOGENOM" id="CLU_2767268_0_0_10"/>
<evidence type="ECO:0000313" key="2">
    <source>
        <dbReference type="EMBL" id="EOA56818.1"/>
    </source>
</evidence>
<dbReference type="AlphaFoldDB" id="U6RNL6"/>
<gene>
    <name evidence="2" type="ORF">HMPREF1534_01009</name>
</gene>
<sequence length="69" mass="8281">MQEIQLDFVHNEIIRHYNEVDASGAPDSLQNAQKKFSLFVIICFYMMSFIYIFCIVRTIFLPILLHYQY</sequence>
<reference evidence="2 3" key="1">
    <citation type="submission" date="2013-04" db="EMBL/GenBank/DDBJ databases">
        <title>The Genome Sequence of Bacteroides massiliensis DSM 17679.</title>
        <authorList>
            <consortium name="The Broad Institute Genomics Platform"/>
            <person name="Earl A."/>
            <person name="Ward D."/>
            <person name="Feldgarden M."/>
            <person name="Gevers D."/>
            <person name="Martens E."/>
            <person name="Fenner L."/>
            <person name="Roux V."/>
            <person name="Mallet M.N."/>
            <person name="Raoult D."/>
            <person name="Walker B."/>
            <person name="Young S."/>
            <person name="Zeng Q."/>
            <person name="Gargeya S."/>
            <person name="Fitzgerald M."/>
            <person name="Haas B."/>
            <person name="Abouelleil A."/>
            <person name="Allen A.W."/>
            <person name="Alvarado L."/>
            <person name="Arachchi H.M."/>
            <person name="Berlin A.M."/>
            <person name="Chapman S.B."/>
            <person name="Gainer-Dewar J."/>
            <person name="Goldberg J."/>
            <person name="Griggs A."/>
            <person name="Gujja S."/>
            <person name="Hansen M."/>
            <person name="Howarth C."/>
            <person name="Imamovic A."/>
            <person name="Ireland A."/>
            <person name="Larimer J."/>
            <person name="McCowan C."/>
            <person name="Murphy C."/>
            <person name="Pearson M."/>
            <person name="Poon T.W."/>
            <person name="Priest M."/>
            <person name="Roberts A."/>
            <person name="Saif S."/>
            <person name="Shea T."/>
            <person name="Sisk P."/>
            <person name="Sykes S."/>
            <person name="Wortman J."/>
            <person name="Nusbaum C."/>
            <person name="Birren B."/>
        </authorList>
    </citation>
    <scope>NUCLEOTIDE SEQUENCE [LARGE SCALE GENOMIC DNA]</scope>
    <source>
        <strain evidence="3">B84634 / Timone 84634 / DSM 17679 / JCM 13223</strain>
    </source>
</reference>
<protein>
    <submittedName>
        <fullName evidence="2">Uncharacterized protein</fullName>
    </submittedName>
</protein>